<evidence type="ECO:0000259" key="2">
    <source>
        <dbReference type="Pfam" id="PF00149"/>
    </source>
</evidence>
<evidence type="ECO:0000313" key="3">
    <source>
        <dbReference type="EMBL" id="MBU5672146.1"/>
    </source>
</evidence>
<feature type="domain" description="Calcineurin-like phosphoesterase" evidence="2">
    <location>
        <begin position="147"/>
        <end position="308"/>
    </location>
</feature>
<dbReference type="PANTHER" id="PTHR31302">
    <property type="entry name" value="TRANSMEMBRANE PROTEIN WITH METALLOPHOSPHOESTERASE DOMAIN-RELATED"/>
    <property type="match status" value="1"/>
</dbReference>
<reference evidence="3 4" key="1">
    <citation type="submission" date="2021-06" db="EMBL/GenBank/DDBJ databases">
        <authorList>
            <person name="Sun Q."/>
            <person name="Li D."/>
        </authorList>
    </citation>
    <scope>NUCLEOTIDE SEQUENCE [LARGE SCALE GENOMIC DNA]</scope>
    <source>
        <strain evidence="3 4">MSJ-6</strain>
    </source>
</reference>
<name>A0ABS6FQD9_9BACL</name>
<keyword evidence="1" id="KW-0472">Membrane</keyword>
<keyword evidence="4" id="KW-1185">Reference proteome</keyword>
<dbReference type="InterPro" id="IPR004843">
    <property type="entry name" value="Calcineurin-like_PHP"/>
</dbReference>
<comment type="caution">
    <text evidence="3">The sequence shown here is derived from an EMBL/GenBank/DDBJ whole genome shotgun (WGS) entry which is preliminary data.</text>
</comment>
<sequence>MLLLVGIGFLIVYALLVFYIGWSGWSWMKPAVSARFRLAYITIVIVLAVSFIIGQLFGGISVMSIIGSYWIAVFSLLLLMLPIVHLSLWLLRLTRLPRHRTQKWAGSLTLVALMLLMAFGSFNAYSPTVRHYDIHIDKHVPGLDRLHVVMAADMHFGHLSGAAHAKRLVEQINALEPDIVLYPGDIIDNHLDVYTNKGIGSIIRGVNATYGVYASLGNHDKYKGGAPALIKTLEESGMRVLYDEVLSVNGVTIIGRMDHTDHDRAEFAVLMNGVDHSSPVFLLEHQPYDLDVAAEAGVDLMVSGHTHRGQIAPANLITSAIYENDWGHLQKGTFHSIVTSGFGFWGPPIRIGSRSEVVSITITFAPSPPGV</sequence>
<dbReference type="Pfam" id="PF00149">
    <property type="entry name" value="Metallophos"/>
    <property type="match status" value="1"/>
</dbReference>
<evidence type="ECO:0000313" key="4">
    <source>
        <dbReference type="Proteomes" id="UP000743001"/>
    </source>
</evidence>
<proteinExistence type="predicted"/>
<dbReference type="PANTHER" id="PTHR31302:SF0">
    <property type="entry name" value="TRANSMEMBRANE PROTEIN WITH METALLOPHOSPHOESTERASE DOMAIN"/>
    <property type="match status" value="1"/>
</dbReference>
<keyword evidence="1" id="KW-1133">Transmembrane helix</keyword>
<evidence type="ECO:0000256" key="1">
    <source>
        <dbReference type="SAM" id="Phobius"/>
    </source>
</evidence>
<protein>
    <submittedName>
        <fullName evidence="3">Metallophosphoesterase</fullName>
    </submittedName>
</protein>
<dbReference type="EMBL" id="JAHLQJ010000007">
    <property type="protein sequence ID" value="MBU5672146.1"/>
    <property type="molecule type" value="Genomic_DNA"/>
</dbReference>
<organism evidence="3 4">
    <name type="scientific">Paenibacillus brevis</name>
    <dbReference type="NCBI Taxonomy" id="2841508"/>
    <lineage>
        <taxon>Bacteria</taxon>
        <taxon>Bacillati</taxon>
        <taxon>Bacillota</taxon>
        <taxon>Bacilli</taxon>
        <taxon>Bacillales</taxon>
        <taxon>Paenibacillaceae</taxon>
        <taxon>Paenibacillus</taxon>
    </lineage>
</organism>
<feature type="transmembrane region" description="Helical" evidence="1">
    <location>
        <begin position="69"/>
        <end position="92"/>
    </location>
</feature>
<feature type="transmembrane region" description="Helical" evidence="1">
    <location>
        <begin position="104"/>
        <end position="125"/>
    </location>
</feature>
<dbReference type="RefSeq" id="WP_216478816.1">
    <property type="nucleotide sequence ID" value="NZ_JAHLQJ010000007.1"/>
</dbReference>
<feature type="transmembrane region" description="Helical" evidence="1">
    <location>
        <begin position="37"/>
        <end position="57"/>
    </location>
</feature>
<dbReference type="Proteomes" id="UP000743001">
    <property type="component" value="Unassembled WGS sequence"/>
</dbReference>
<feature type="transmembrane region" description="Helical" evidence="1">
    <location>
        <begin position="6"/>
        <end position="25"/>
    </location>
</feature>
<keyword evidence="1" id="KW-0812">Transmembrane</keyword>
<dbReference type="InterPro" id="IPR051158">
    <property type="entry name" value="Metallophosphoesterase_sf"/>
</dbReference>
<gene>
    <name evidence="3" type="ORF">KQJ23_09960</name>
</gene>
<accession>A0ABS6FQD9</accession>